<dbReference type="PANTHER" id="PTHR45913">
    <property type="entry name" value="EPM2A-INTERACTING PROTEIN 1"/>
    <property type="match status" value="1"/>
</dbReference>
<dbReference type="AlphaFoldDB" id="A0AAW1B4T7"/>
<evidence type="ECO:0000313" key="1">
    <source>
        <dbReference type="EMBL" id="KAK9396847.1"/>
    </source>
</evidence>
<organism evidence="1 2">
    <name type="scientific">Crotalus adamanteus</name>
    <name type="common">Eastern diamondback rattlesnake</name>
    <dbReference type="NCBI Taxonomy" id="8729"/>
    <lineage>
        <taxon>Eukaryota</taxon>
        <taxon>Metazoa</taxon>
        <taxon>Chordata</taxon>
        <taxon>Craniata</taxon>
        <taxon>Vertebrata</taxon>
        <taxon>Euteleostomi</taxon>
        <taxon>Lepidosauria</taxon>
        <taxon>Squamata</taxon>
        <taxon>Bifurcata</taxon>
        <taxon>Unidentata</taxon>
        <taxon>Episquamata</taxon>
        <taxon>Toxicofera</taxon>
        <taxon>Serpentes</taxon>
        <taxon>Colubroidea</taxon>
        <taxon>Viperidae</taxon>
        <taxon>Crotalinae</taxon>
        <taxon>Crotalus</taxon>
    </lineage>
</organism>
<dbReference type="EMBL" id="JAOTOJ010000008">
    <property type="protein sequence ID" value="KAK9396847.1"/>
    <property type="molecule type" value="Genomic_DNA"/>
</dbReference>
<dbReference type="Proteomes" id="UP001474421">
    <property type="component" value="Unassembled WGS sequence"/>
</dbReference>
<sequence length="423" mass="49034">MAVNVEKNLISIFQNTSFSMQLDESTTADNNALLMAYVCYFDENNTLQEEMLFAINLITDTRGLSIFNTVKSYFTKNNIPLNNIVACATDGAPSMVGCYRGFVAYLKEEVPNVLCIHCVVHRQHLVGKHLSTTLHSSLNIIIRAINKIKSKPKNDRMFRQLCQDNNEDFITLLLHTEVRWLSKGTSLARFVALHDSVIQFFESNNETNLCQQLKTVKNDAFYLADIFKRFHDVNLQLQGANKTLIGCQTIVSLFIDKLELLRYNLLKREFHQFPELSSIKVDVTPEDIDRFSSHFNELKLDMEKRFEDILKLKVYDWMKNPFTANIEEADITCQEELLEIRYLWQSKKMPALYPNMWKMIFSLLIPFPTSYLVESGFSAVNHIMTKERNRLNISERGDLCLFLTKIEPDIQYLVSQHQPQGSH</sequence>
<gene>
    <name evidence="1" type="ORF">NXF25_020208</name>
</gene>
<dbReference type="InterPro" id="IPR012337">
    <property type="entry name" value="RNaseH-like_sf"/>
</dbReference>
<evidence type="ECO:0008006" key="3">
    <source>
        <dbReference type="Google" id="ProtNLM"/>
    </source>
</evidence>
<reference evidence="1 2" key="1">
    <citation type="journal article" date="2024" name="Proc. Natl. Acad. Sci. U.S.A.">
        <title>The genetic regulatory architecture and epigenomic basis for age-related changes in rattlesnake venom.</title>
        <authorList>
            <person name="Hogan M.P."/>
            <person name="Holding M.L."/>
            <person name="Nystrom G.S."/>
            <person name="Colston T.J."/>
            <person name="Bartlett D.A."/>
            <person name="Mason A.J."/>
            <person name="Ellsworth S.A."/>
            <person name="Rautsaw R.M."/>
            <person name="Lawrence K.C."/>
            <person name="Strickland J.L."/>
            <person name="He B."/>
            <person name="Fraser P."/>
            <person name="Margres M.J."/>
            <person name="Gilbert D.M."/>
            <person name="Gibbs H.L."/>
            <person name="Parkinson C.L."/>
            <person name="Rokyta D.R."/>
        </authorList>
    </citation>
    <scope>NUCLEOTIDE SEQUENCE [LARGE SCALE GENOMIC DNA]</scope>
    <source>
        <strain evidence="1">DRR0105</strain>
    </source>
</reference>
<accession>A0AAW1B4T7</accession>
<comment type="caution">
    <text evidence="1">The sequence shown here is derived from an EMBL/GenBank/DDBJ whole genome shotgun (WGS) entry which is preliminary data.</text>
</comment>
<name>A0AAW1B4T7_CROAD</name>
<evidence type="ECO:0000313" key="2">
    <source>
        <dbReference type="Proteomes" id="UP001474421"/>
    </source>
</evidence>
<keyword evidence="2" id="KW-1185">Reference proteome</keyword>
<dbReference type="SUPFAM" id="SSF53098">
    <property type="entry name" value="Ribonuclease H-like"/>
    <property type="match status" value="1"/>
</dbReference>
<dbReference type="PANTHER" id="PTHR45913:SF22">
    <property type="entry name" value="SCAN BOX DOMAIN-CONTAINING PROTEIN"/>
    <property type="match status" value="1"/>
</dbReference>
<protein>
    <recommendedName>
        <fullName evidence="3">SCAN domain-containing protein 3-like</fullName>
    </recommendedName>
</protein>
<proteinExistence type="predicted"/>